<evidence type="ECO:0000256" key="6">
    <source>
        <dbReference type="RuleBase" id="RU000320"/>
    </source>
</evidence>
<keyword evidence="5" id="KW-0874">Quinone</keyword>
<keyword evidence="5" id="KW-0830">Ubiquinone</keyword>
<feature type="transmembrane region" description="Helical" evidence="5">
    <location>
        <begin position="328"/>
        <end position="351"/>
    </location>
</feature>
<evidence type="ECO:0000256" key="5">
    <source>
        <dbReference type="HAMAP-Rule" id="MF_00445"/>
    </source>
</evidence>
<dbReference type="GO" id="GO:0008137">
    <property type="term" value="F:NADH dehydrogenase (ubiquinone) activity"/>
    <property type="evidence" value="ECO:0007669"/>
    <property type="project" value="InterPro"/>
</dbReference>
<keyword evidence="4 5" id="KW-0472">Membrane</keyword>
<feature type="transmembrane region" description="Helical" evidence="5">
    <location>
        <begin position="409"/>
        <end position="428"/>
    </location>
</feature>
<accession>A0A7V2T0Z9</accession>
<keyword evidence="8" id="KW-0560">Oxidoreductase</keyword>
<dbReference type="AlphaFoldDB" id="A0A7V2T0Z9"/>
<gene>
    <name evidence="5 8" type="primary">nuoN</name>
    <name evidence="8" type="ORF">ENJ51_02210</name>
</gene>
<dbReference type="Proteomes" id="UP000885750">
    <property type="component" value="Unassembled WGS sequence"/>
</dbReference>
<keyword evidence="2 5" id="KW-0812">Transmembrane</keyword>
<dbReference type="PRINTS" id="PR01434">
    <property type="entry name" value="NADHDHGNASE5"/>
</dbReference>
<comment type="caution">
    <text evidence="8">The sequence shown here is derived from an EMBL/GenBank/DDBJ whole genome shotgun (WGS) entry which is preliminary data.</text>
</comment>
<feature type="transmembrane region" description="Helical" evidence="5">
    <location>
        <begin position="277"/>
        <end position="296"/>
    </location>
</feature>
<keyword evidence="5" id="KW-0520">NAD</keyword>
<feature type="transmembrane region" description="Helical" evidence="5">
    <location>
        <begin position="449"/>
        <end position="469"/>
    </location>
</feature>
<comment type="catalytic activity">
    <reaction evidence="5">
        <text>a quinone + NADH + 5 H(+)(in) = a quinol + NAD(+) + 4 H(+)(out)</text>
        <dbReference type="Rhea" id="RHEA:57888"/>
        <dbReference type="ChEBI" id="CHEBI:15378"/>
        <dbReference type="ChEBI" id="CHEBI:24646"/>
        <dbReference type="ChEBI" id="CHEBI:57540"/>
        <dbReference type="ChEBI" id="CHEBI:57945"/>
        <dbReference type="ChEBI" id="CHEBI:132124"/>
    </reaction>
</comment>
<feature type="domain" description="NADH:quinone oxidoreductase/Mrp antiporter transmembrane" evidence="7">
    <location>
        <begin position="126"/>
        <end position="423"/>
    </location>
</feature>
<evidence type="ECO:0000256" key="3">
    <source>
        <dbReference type="ARBA" id="ARBA00022989"/>
    </source>
</evidence>
<keyword evidence="5" id="KW-1003">Cell membrane</keyword>
<evidence type="ECO:0000256" key="4">
    <source>
        <dbReference type="ARBA" id="ARBA00023136"/>
    </source>
</evidence>
<reference evidence="8" key="1">
    <citation type="journal article" date="2020" name="mSystems">
        <title>Genome- and Community-Level Interaction Insights into Carbon Utilization and Element Cycling Functions of Hydrothermarchaeota in Hydrothermal Sediment.</title>
        <authorList>
            <person name="Zhou Z."/>
            <person name="Liu Y."/>
            <person name="Xu W."/>
            <person name="Pan J."/>
            <person name="Luo Z.H."/>
            <person name="Li M."/>
        </authorList>
    </citation>
    <scope>NUCLEOTIDE SEQUENCE [LARGE SCALE GENOMIC DNA]</scope>
    <source>
        <strain evidence="8">HyVt-493</strain>
    </source>
</reference>
<sequence>MSGYLSEIAPAYPEIFLLVATCAVLLVDLFVDDENRIVTYIIAQLSLAMTAWMVYSGADSSTVITTFNDMFIADPMARVLKISVLLITMAVFAYSRPYLKDRNMFKGELFTLGLFAVLGMMVMISAQTLLLVYLGLELLSLSLYAMVAFRRDNGVASEAAMKYFVLGAIASGMLLYGMSIIYGLSGSLNLHTIATNLAMQDSLMSNIGLLLGLSFILIGLGFKLGVVPFHMWIPDVYHGAPTAITMFLGAAPKIAVFAMILRLLVEALGGMSDGWQQILILLAALSLFVGNVIAIAQTNLKRMLAYSTISHMGFVAMGVLAANEAGYAASMFYMITYAIISMGGFAVIIFLSSKQSEADELADLKGLGARHPWIAFMMLLFLFSMAGVPPTVGFYAKLSVIQAVVSVDLVWLAVFAVVMSVIGAYYYLRAIKIMYFDEAEKSLTPSQASFEFGALLSINGLAVLALGILPGGLMAICVSSIQAIF</sequence>
<proteinExistence type="inferred from homology"/>
<feature type="transmembrane region" description="Helical" evidence="5">
    <location>
        <begin position="12"/>
        <end position="30"/>
    </location>
</feature>
<dbReference type="GO" id="GO:0048038">
    <property type="term" value="F:quinone binding"/>
    <property type="evidence" value="ECO:0007669"/>
    <property type="project" value="UniProtKB-KW"/>
</dbReference>
<dbReference type="GO" id="GO:0050136">
    <property type="term" value="F:NADH dehydrogenase (quinone) (non-electrogenic) activity"/>
    <property type="evidence" value="ECO:0007669"/>
    <property type="project" value="UniProtKB-UniRule"/>
</dbReference>
<dbReference type="EC" id="7.1.1.-" evidence="5"/>
<dbReference type="InterPro" id="IPR010096">
    <property type="entry name" value="NADH-Q_OxRdtase_suN/2"/>
</dbReference>
<evidence type="ECO:0000256" key="2">
    <source>
        <dbReference type="ARBA" id="ARBA00022692"/>
    </source>
</evidence>
<dbReference type="GO" id="GO:0012505">
    <property type="term" value="C:endomembrane system"/>
    <property type="evidence" value="ECO:0007669"/>
    <property type="project" value="UniProtKB-SubCell"/>
</dbReference>
<keyword evidence="5" id="KW-0813">Transport</keyword>
<feature type="transmembrane region" description="Helical" evidence="5">
    <location>
        <begin position="161"/>
        <end position="183"/>
    </location>
</feature>
<keyword evidence="3 5" id="KW-1133">Transmembrane helix</keyword>
<dbReference type="HAMAP" id="MF_00445">
    <property type="entry name" value="NDH1_NuoN_1"/>
    <property type="match status" value="1"/>
</dbReference>
<organism evidence="8">
    <name type="scientific">Leucothrix mucor</name>
    <dbReference type="NCBI Taxonomy" id="45248"/>
    <lineage>
        <taxon>Bacteria</taxon>
        <taxon>Pseudomonadati</taxon>
        <taxon>Pseudomonadota</taxon>
        <taxon>Gammaproteobacteria</taxon>
        <taxon>Thiotrichales</taxon>
        <taxon>Thiotrichaceae</taxon>
        <taxon>Leucothrix</taxon>
    </lineage>
</organism>
<feature type="transmembrane region" description="Helical" evidence="5">
    <location>
        <begin position="203"/>
        <end position="222"/>
    </location>
</feature>
<protein>
    <recommendedName>
        <fullName evidence="5">NADH-quinone oxidoreductase subunit N</fullName>
        <ecNumber evidence="5">7.1.1.-</ecNumber>
    </recommendedName>
    <alternativeName>
        <fullName evidence="5">NADH dehydrogenase I subunit N</fullName>
    </alternativeName>
    <alternativeName>
        <fullName evidence="5">NDH-1 subunit N</fullName>
    </alternativeName>
</protein>
<dbReference type="PANTHER" id="PTHR22773">
    <property type="entry name" value="NADH DEHYDROGENASE"/>
    <property type="match status" value="1"/>
</dbReference>
<feature type="transmembrane region" description="Helical" evidence="5">
    <location>
        <begin position="372"/>
        <end position="389"/>
    </location>
</feature>
<dbReference type="EMBL" id="DRMS01000090">
    <property type="protein sequence ID" value="HFC91608.1"/>
    <property type="molecule type" value="Genomic_DNA"/>
</dbReference>
<dbReference type="Pfam" id="PF00361">
    <property type="entry name" value="Proton_antipo_M"/>
    <property type="match status" value="1"/>
</dbReference>
<evidence type="ECO:0000259" key="7">
    <source>
        <dbReference type="Pfam" id="PF00361"/>
    </source>
</evidence>
<dbReference type="GO" id="GO:0005886">
    <property type="term" value="C:plasma membrane"/>
    <property type="evidence" value="ECO:0007669"/>
    <property type="project" value="UniProtKB-SubCell"/>
</dbReference>
<feature type="transmembrane region" description="Helical" evidence="5">
    <location>
        <begin position="130"/>
        <end position="149"/>
    </location>
</feature>
<dbReference type="NCBIfam" id="TIGR01770">
    <property type="entry name" value="NDH_I_N"/>
    <property type="match status" value="1"/>
</dbReference>
<feature type="transmembrane region" description="Helical" evidence="5">
    <location>
        <begin position="303"/>
        <end position="322"/>
    </location>
</feature>
<dbReference type="NCBIfam" id="NF004442">
    <property type="entry name" value="PRK05777.1-5"/>
    <property type="match status" value="1"/>
</dbReference>
<comment type="subcellular location">
    <subcellularLocation>
        <location evidence="5">Cell membrane</location>
        <topology evidence="5">Multi-pass membrane protein</topology>
    </subcellularLocation>
    <subcellularLocation>
        <location evidence="1">Endomembrane system</location>
        <topology evidence="1">Multi-pass membrane protein</topology>
    </subcellularLocation>
    <subcellularLocation>
        <location evidence="6">Membrane</location>
        <topology evidence="6">Multi-pass membrane protein</topology>
    </subcellularLocation>
</comment>
<evidence type="ECO:0000256" key="1">
    <source>
        <dbReference type="ARBA" id="ARBA00004127"/>
    </source>
</evidence>
<keyword evidence="5" id="KW-1278">Translocase</keyword>
<evidence type="ECO:0000313" key="8">
    <source>
        <dbReference type="EMBL" id="HFC91608.1"/>
    </source>
</evidence>
<dbReference type="GO" id="GO:0042773">
    <property type="term" value="P:ATP synthesis coupled electron transport"/>
    <property type="evidence" value="ECO:0007669"/>
    <property type="project" value="InterPro"/>
</dbReference>
<feature type="transmembrane region" description="Helical" evidence="5">
    <location>
        <begin position="75"/>
        <end position="95"/>
    </location>
</feature>
<feature type="transmembrane region" description="Helical" evidence="5">
    <location>
        <begin position="107"/>
        <end position="124"/>
    </location>
</feature>
<name>A0A7V2T0Z9_LEUMU</name>
<comment type="function">
    <text evidence="5">NDH-1 shuttles electrons from NADH, via FMN and iron-sulfur (Fe-S) centers, to quinones in the respiratory chain. The immediate electron acceptor for the enzyme in this species is believed to be ubiquinone. Couples the redox reaction to proton translocation (for every two electrons transferred, four hydrogen ions are translocated across the cytoplasmic membrane), and thus conserves the redox energy in a proton gradient.</text>
</comment>
<comment type="similarity">
    <text evidence="5">Belongs to the complex I subunit 2 family.</text>
</comment>
<comment type="subunit">
    <text evidence="5">NDH-1 is composed of 14 different subunits. Subunits NuoA, H, J, K, L, M, N constitute the membrane sector of the complex.</text>
</comment>
<dbReference type="InterPro" id="IPR001750">
    <property type="entry name" value="ND/Mrp_TM"/>
</dbReference>
<feature type="transmembrane region" description="Helical" evidence="5">
    <location>
        <begin position="37"/>
        <end position="55"/>
    </location>
</feature>
<feature type="transmembrane region" description="Helical" evidence="5">
    <location>
        <begin position="243"/>
        <end position="265"/>
    </location>
</feature>